<evidence type="ECO:0000256" key="7">
    <source>
        <dbReference type="SAM" id="Phobius"/>
    </source>
</evidence>
<dbReference type="AlphaFoldDB" id="A0A4E0PZS4"/>
<proteinExistence type="inferred from homology"/>
<feature type="transmembrane region" description="Helical" evidence="7">
    <location>
        <begin position="118"/>
        <end position="136"/>
    </location>
</feature>
<evidence type="ECO:0000256" key="6">
    <source>
        <dbReference type="ARBA" id="ARBA00023136"/>
    </source>
</evidence>
<evidence type="ECO:0000256" key="3">
    <source>
        <dbReference type="ARBA" id="ARBA00022692"/>
    </source>
</evidence>
<dbReference type="OrthoDB" id="148358at2157"/>
<dbReference type="EMBL" id="PGGK01000005">
    <property type="protein sequence ID" value="TGC09475.1"/>
    <property type="molecule type" value="Genomic_DNA"/>
</dbReference>
<evidence type="ECO:0000313" key="10">
    <source>
        <dbReference type="Proteomes" id="UP000297295"/>
    </source>
</evidence>
<dbReference type="Pfam" id="PF01578">
    <property type="entry name" value="Cytochrom_C_asm"/>
    <property type="match status" value="1"/>
</dbReference>
<evidence type="ECO:0000256" key="5">
    <source>
        <dbReference type="ARBA" id="ARBA00022989"/>
    </source>
</evidence>
<evidence type="ECO:0000313" key="9">
    <source>
        <dbReference type="EMBL" id="TGC09475.1"/>
    </source>
</evidence>
<reference evidence="9 10" key="1">
    <citation type="submission" date="2017-11" db="EMBL/GenBank/DDBJ databases">
        <title>Isolation and Characterization of Methanogenic Archaea from Saline Meromictic Lake at Siberia.</title>
        <authorList>
            <person name="Shen Y."/>
            <person name="Huang H.-H."/>
            <person name="Lai M.-C."/>
            <person name="Chen S.-C."/>
        </authorList>
    </citation>
    <scope>NUCLEOTIDE SEQUENCE [LARGE SCALE GENOMIC DNA]</scope>
    <source>
        <strain evidence="9 10">SY-01</strain>
    </source>
</reference>
<evidence type="ECO:0000256" key="1">
    <source>
        <dbReference type="ARBA" id="ARBA00004141"/>
    </source>
</evidence>
<dbReference type="RefSeq" id="WP_135389513.1">
    <property type="nucleotide sequence ID" value="NZ_PGGK01000005.1"/>
</dbReference>
<dbReference type="GO" id="GO:0015232">
    <property type="term" value="F:heme transmembrane transporter activity"/>
    <property type="evidence" value="ECO:0007669"/>
    <property type="project" value="InterPro"/>
</dbReference>
<comment type="similarity">
    <text evidence="2">Belongs to the CcmC/CycZ/HelC family.</text>
</comment>
<keyword evidence="3 7" id="KW-0812">Transmembrane</keyword>
<gene>
    <name evidence="9" type="ORF">CUN85_06505</name>
</gene>
<feature type="domain" description="Cytochrome c assembly protein" evidence="8">
    <location>
        <begin position="6"/>
        <end position="172"/>
    </location>
</feature>
<evidence type="ECO:0000256" key="2">
    <source>
        <dbReference type="ARBA" id="ARBA00005840"/>
    </source>
</evidence>
<comment type="subcellular location">
    <subcellularLocation>
        <location evidence="1">Membrane</location>
        <topology evidence="1">Multi-pass membrane protein</topology>
    </subcellularLocation>
</comment>
<keyword evidence="6 7" id="KW-0472">Membrane</keyword>
<dbReference type="PANTHER" id="PTHR30071:SF1">
    <property type="entry name" value="CYTOCHROME B_B6 PROTEIN-RELATED"/>
    <property type="match status" value="1"/>
</dbReference>
<feature type="transmembrane region" description="Helical" evidence="7">
    <location>
        <begin position="12"/>
        <end position="30"/>
    </location>
</feature>
<dbReference type="PANTHER" id="PTHR30071">
    <property type="entry name" value="HEME EXPORTER PROTEIN C"/>
    <property type="match status" value="1"/>
</dbReference>
<keyword evidence="5 7" id="KW-1133">Transmembrane helix</keyword>
<comment type="caution">
    <text evidence="9">The sequence shown here is derived from an EMBL/GenBank/DDBJ whole genome shotgun (WGS) entry which is preliminary data.</text>
</comment>
<keyword evidence="10" id="KW-1185">Reference proteome</keyword>
<dbReference type="Proteomes" id="UP000297295">
    <property type="component" value="Unassembled WGS sequence"/>
</dbReference>
<feature type="transmembrane region" description="Helical" evidence="7">
    <location>
        <begin position="196"/>
        <end position="217"/>
    </location>
</feature>
<name>A0A4E0PZS4_9EURY</name>
<dbReference type="GO" id="GO:0020037">
    <property type="term" value="F:heme binding"/>
    <property type="evidence" value="ECO:0007669"/>
    <property type="project" value="InterPro"/>
</dbReference>
<evidence type="ECO:0000259" key="8">
    <source>
        <dbReference type="Pfam" id="PF01578"/>
    </source>
</evidence>
<dbReference type="InterPro" id="IPR045062">
    <property type="entry name" value="Cyt_c_biogenesis_CcsA/CcmC"/>
</dbReference>
<dbReference type="PRINTS" id="PR01386">
    <property type="entry name" value="CCMCBIOGNSIS"/>
</dbReference>
<dbReference type="InterPro" id="IPR003557">
    <property type="entry name" value="Cyt_c_biogenesis_CcmC"/>
</dbReference>
<organism evidence="9 10">
    <name type="scientific">Methanolobus halotolerans</name>
    <dbReference type="NCBI Taxonomy" id="2052935"/>
    <lineage>
        <taxon>Archaea</taxon>
        <taxon>Methanobacteriati</taxon>
        <taxon>Methanobacteriota</taxon>
        <taxon>Stenosarchaea group</taxon>
        <taxon>Methanomicrobia</taxon>
        <taxon>Methanosarcinales</taxon>
        <taxon>Methanosarcinaceae</taxon>
        <taxon>Methanolobus</taxon>
    </lineage>
</organism>
<feature type="transmembrane region" description="Helical" evidence="7">
    <location>
        <begin position="148"/>
        <end position="171"/>
    </location>
</feature>
<dbReference type="GO" id="GO:0017004">
    <property type="term" value="P:cytochrome complex assembly"/>
    <property type="evidence" value="ECO:0007669"/>
    <property type="project" value="UniProtKB-KW"/>
</dbReference>
<keyword evidence="4" id="KW-0201">Cytochrome c-type biogenesis</keyword>
<protein>
    <submittedName>
        <fullName evidence="9">Cytochrome C assembly protein</fullName>
    </submittedName>
</protein>
<feature type="transmembrane region" description="Helical" evidence="7">
    <location>
        <begin position="82"/>
        <end position="106"/>
    </location>
</feature>
<dbReference type="InterPro" id="IPR002541">
    <property type="entry name" value="Cyt_c_assembly"/>
</dbReference>
<accession>A0A4E0PZS4</accession>
<feature type="transmembrane region" description="Helical" evidence="7">
    <location>
        <begin position="50"/>
        <end position="70"/>
    </location>
</feature>
<dbReference type="GO" id="GO:0005886">
    <property type="term" value="C:plasma membrane"/>
    <property type="evidence" value="ECO:0007669"/>
    <property type="project" value="TreeGrafter"/>
</dbReference>
<sequence length="236" mass="26857">MFLDSKKEKMIAAVTGVVMLLAIWMVFFYLPEMRSGSGEILDSSFRIFYFHLPIAFTSYLAFFVVFIASICQLRRSSRKWDVVALSAAEVGVVFAFLVLVTGSIWAKATWGWYWIWEPRLTTSLVLLLVYLAYLMLRQAVEEPESRARIAAVFGIIGFVSVPLSFLSVRLWRSAHPLMFGGSTYGSSGGGLEGTSLQLTLLVNLIAFVLLFVTMVFYRIRNEEMKEEIDHMHISRY</sequence>
<evidence type="ECO:0000256" key="4">
    <source>
        <dbReference type="ARBA" id="ARBA00022748"/>
    </source>
</evidence>